<reference evidence="3" key="1">
    <citation type="journal article" date="2019" name="Int. J. Syst. Evol. Microbiol.">
        <title>The Global Catalogue of Microorganisms (GCM) 10K type strain sequencing project: providing services to taxonomists for standard genome sequencing and annotation.</title>
        <authorList>
            <consortium name="The Broad Institute Genomics Platform"/>
            <consortium name="The Broad Institute Genome Sequencing Center for Infectious Disease"/>
            <person name="Wu L."/>
            <person name="Ma J."/>
        </authorList>
    </citation>
    <scope>NUCLEOTIDE SEQUENCE [LARGE SCALE GENOMIC DNA]</scope>
    <source>
        <strain evidence="3">JCM 16540</strain>
    </source>
</reference>
<comment type="caution">
    <text evidence="2">The sequence shown here is derived from an EMBL/GenBank/DDBJ whole genome shotgun (WGS) entry which is preliminary data.</text>
</comment>
<dbReference type="RefSeq" id="WP_204911789.1">
    <property type="nucleotide sequence ID" value="NZ_BAAAYR010000001.1"/>
</dbReference>
<dbReference type="Proteomes" id="UP001500767">
    <property type="component" value="Unassembled WGS sequence"/>
</dbReference>
<dbReference type="InterPro" id="IPR046657">
    <property type="entry name" value="DUF6766"/>
</dbReference>
<feature type="region of interest" description="Disordered" evidence="1">
    <location>
        <begin position="86"/>
        <end position="110"/>
    </location>
</feature>
<evidence type="ECO:0000256" key="1">
    <source>
        <dbReference type="SAM" id="MobiDB-lite"/>
    </source>
</evidence>
<evidence type="ECO:0000313" key="2">
    <source>
        <dbReference type="EMBL" id="GAA3558350.1"/>
    </source>
</evidence>
<keyword evidence="3" id="KW-1185">Reference proteome</keyword>
<gene>
    <name evidence="2" type="ORF">GCM10022197_12060</name>
</gene>
<feature type="compositionally biased region" description="Basic and acidic residues" evidence="1">
    <location>
        <begin position="87"/>
        <end position="105"/>
    </location>
</feature>
<name>A0ABP6X068_9ACTN</name>
<proteinExistence type="predicted"/>
<evidence type="ECO:0000313" key="3">
    <source>
        <dbReference type="Proteomes" id="UP001500767"/>
    </source>
</evidence>
<dbReference type="EMBL" id="BAAAYR010000001">
    <property type="protein sequence ID" value="GAA3558350.1"/>
    <property type="molecule type" value="Genomic_DNA"/>
</dbReference>
<organism evidence="2 3">
    <name type="scientific">Microlunatus spumicola</name>
    <dbReference type="NCBI Taxonomy" id="81499"/>
    <lineage>
        <taxon>Bacteria</taxon>
        <taxon>Bacillati</taxon>
        <taxon>Actinomycetota</taxon>
        <taxon>Actinomycetes</taxon>
        <taxon>Propionibacteriales</taxon>
        <taxon>Propionibacteriaceae</taxon>
        <taxon>Microlunatus</taxon>
    </lineage>
</organism>
<dbReference type="Pfam" id="PF20554">
    <property type="entry name" value="DUF6766"/>
    <property type="match status" value="1"/>
</dbReference>
<sequence>MRTFLRENALTLFFGGLLLLALVGQSVAGLAQHNGQQVADGQEAISYAQYLLSSDFATDVAENWQSEFLQFFLYVLATVWFVQKGSSESKKPGHGGRGTDEEQRVGVHAGPRSPAWARAGGWRLRVCSSSLGLTMGTIFLLCWLAQSVAGRASYNAEQLSAYEDPVSWAGYVTSADFWSRTLQNWQSEFLAVAAMAALSIFLRQRGSPESKPVGAPHDATGDDA</sequence>
<protein>
    <submittedName>
        <fullName evidence="2">Uncharacterized protein</fullName>
    </submittedName>
</protein>
<accession>A0ABP6X068</accession>